<evidence type="ECO:0000256" key="3">
    <source>
        <dbReference type="ARBA" id="ARBA00023235"/>
    </source>
</evidence>
<dbReference type="HAMAP" id="MF_00171">
    <property type="entry name" value="TruA"/>
    <property type="match status" value="1"/>
</dbReference>
<proteinExistence type="inferred from homology"/>
<dbReference type="AlphaFoldDB" id="A0A4S4MTT5"/>
<dbReference type="InterPro" id="IPR020095">
    <property type="entry name" value="PsdUridine_synth_TruA_C"/>
</dbReference>
<evidence type="ECO:0000313" key="7">
    <source>
        <dbReference type="Proteomes" id="UP000308730"/>
    </source>
</evidence>
<gene>
    <name evidence="6" type="ORF">EUX98_g4889</name>
</gene>
<dbReference type="GO" id="GO:0005737">
    <property type="term" value="C:cytoplasm"/>
    <property type="evidence" value="ECO:0007669"/>
    <property type="project" value="TreeGrafter"/>
</dbReference>
<organism evidence="6 7">
    <name type="scientific">Antrodiella citrinella</name>
    <dbReference type="NCBI Taxonomy" id="2447956"/>
    <lineage>
        <taxon>Eukaryota</taxon>
        <taxon>Fungi</taxon>
        <taxon>Dikarya</taxon>
        <taxon>Basidiomycota</taxon>
        <taxon>Agaricomycotina</taxon>
        <taxon>Agaricomycetes</taxon>
        <taxon>Polyporales</taxon>
        <taxon>Steccherinaceae</taxon>
        <taxon>Antrodiella</taxon>
    </lineage>
</organism>
<dbReference type="SUPFAM" id="SSF55120">
    <property type="entry name" value="Pseudouridine synthase"/>
    <property type="match status" value="1"/>
</dbReference>
<keyword evidence="7" id="KW-1185">Reference proteome</keyword>
<dbReference type="PANTHER" id="PTHR11142:SF5">
    <property type="entry name" value="TRNA PSEUDOURIDINE(38_39) SYNTHASE"/>
    <property type="match status" value="1"/>
</dbReference>
<dbReference type="PANTHER" id="PTHR11142">
    <property type="entry name" value="PSEUDOURIDYLATE SYNTHASE"/>
    <property type="match status" value="1"/>
</dbReference>
<evidence type="ECO:0000256" key="2">
    <source>
        <dbReference type="ARBA" id="ARBA00022694"/>
    </source>
</evidence>
<dbReference type="GO" id="GO:1990481">
    <property type="term" value="P:mRNA pseudouridine synthesis"/>
    <property type="evidence" value="ECO:0007669"/>
    <property type="project" value="TreeGrafter"/>
</dbReference>
<dbReference type="InterPro" id="IPR020103">
    <property type="entry name" value="PsdUridine_synth_cat_dom_sf"/>
</dbReference>
<keyword evidence="3" id="KW-0413">Isomerase</keyword>
<feature type="domain" description="Pseudouridine synthase I TruA alpha/beta" evidence="5">
    <location>
        <begin position="249"/>
        <end position="374"/>
    </location>
</feature>
<dbReference type="GO" id="GO:0009982">
    <property type="term" value="F:pseudouridine synthase activity"/>
    <property type="evidence" value="ECO:0007669"/>
    <property type="project" value="InterPro"/>
</dbReference>
<accession>A0A4S4MTT5</accession>
<keyword evidence="2" id="KW-0819">tRNA processing</keyword>
<protein>
    <recommendedName>
        <fullName evidence="5">Pseudouridine synthase I TruA alpha/beta domain-containing protein</fullName>
    </recommendedName>
</protein>
<dbReference type="InterPro" id="IPR020097">
    <property type="entry name" value="PsdUridine_synth_TruA_a/b_dom"/>
</dbReference>
<feature type="region of interest" description="Disordered" evidence="4">
    <location>
        <begin position="133"/>
        <end position="193"/>
    </location>
</feature>
<dbReference type="Gene3D" id="3.30.70.660">
    <property type="entry name" value="Pseudouridine synthase I, catalytic domain, C-terminal subdomain"/>
    <property type="match status" value="1"/>
</dbReference>
<dbReference type="EMBL" id="SGPM01000130">
    <property type="protein sequence ID" value="THH29305.1"/>
    <property type="molecule type" value="Genomic_DNA"/>
</dbReference>
<name>A0A4S4MTT5_9APHY</name>
<dbReference type="Pfam" id="PF01416">
    <property type="entry name" value="PseudoU_synth_1"/>
    <property type="match status" value="1"/>
</dbReference>
<dbReference type="InterPro" id="IPR001406">
    <property type="entry name" value="PsdUridine_synth_TruA"/>
</dbReference>
<evidence type="ECO:0000313" key="6">
    <source>
        <dbReference type="EMBL" id="THH29305.1"/>
    </source>
</evidence>
<dbReference type="OrthoDB" id="25767at2759"/>
<evidence type="ECO:0000259" key="5">
    <source>
        <dbReference type="Pfam" id="PF01416"/>
    </source>
</evidence>
<feature type="region of interest" description="Disordered" evidence="4">
    <location>
        <begin position="511"/>
        <end position="536"/>
    </location>
</feature>
<dbReference type="InterPro" id="IPR020094">
    <property type="entry name" value="TruA/RsuA/RluB/E/F_N"/>
</dbReference>
<feature type="compositionally biased region" description="Polar residues" evidence="4">
    <location>
        <begin position="525"/>
        <end position="536"/>
    </location>
</feature>
<comment type="similarity">
    <text evidence="1">Belongs to the tRNA pseudouridine synthase TruA family.</text>
</comment>
<dbReference type="Proteomes" id="UP000308730">
    <property type="component" value="Unassembled WGS sequence"/>
</dbReference>
<comment type="caution">
    <text evidence="6">The sequence shown here is derived from an EMBL/GenBank/DDBJ whole genome shotgun (WGS) entry which is preliminary data.</text>
</comment>
<dbReference type="Gene3D" id="3.30.70.580">
    <property type="entry name" value="Pseudouridine synthase I, catalytic domain, N-terminal subdomain"/>
    <property type="match status" value="1"/>
</dbReference>
<dbReference type="GO" id="GO:0003723">
    <property type="term" value="F:RNA binding"/>
    <property type="evidence" value="ECO:0007669"/>
    <property type="project" value="InterPro"/>
</dbReference>
<dbReference type="GO" id="GO:0005634">
    <property type="term" value="C:nucleus"/>
    <property type="evidence" value="ECO:0007669"/>
    <property type="project" value="TreeGrafter"/>
</dbReference>
<sequence>MSPKLASPPNSYDAWSREELISRLQSLDQAHLRRNAASYNPPRKPSTPFDFAAHPKRKIALKLSYHGSEYSGMEFQRIPPAVPTVEKVLFDAMVKTKLVDGAAGLEGCGWERCGRTDKGVSGAQQVVSLWVRSALGEPPTTRDQESTSALDNGASETEESDAGGLMTEEFGGMGDWDEPPSNTVRNRPSEEPTELRYVSSLNNVLPSSIRILAWSPVAPDFSARFNCQYRHYKYFFTSDGLDIAAMRDAARRLEGGHDFRNLCKIDPQKQLTSFKRTILQATVNPVDEGSRLYVFDLKGTAFLYNQVRHIMAILFLVGTNLESPSIVSALMNVDAEDPLPPFTPNELAPPVVATKPSYQMADPLPLVLWDCGYNAPDVQWHIDADFPEGSVSSQRELASNIINTLRGIHERALLRLTLDAHFLKAASLYHQPPTQYFPLNRPDAPKIPEGSTLSVPLGGGTFRRGAKYEPLLERERSESADVVNEKWRTGRGAKKWAQVLEKKKMKVAAGDSALPVSDLPASGTAVESSQLLSGLS</sequence>
<evidence type="ECO:0000256" key="1">
    <source>
        <dbReference type="ARBA" id="ARBA00009375"/>
    </source>
</evidence>
<evidence type="ECO:0000256" key="4">
    <source>
        <dbReference type="SAM" id="MobiDB-lite"/>
    </source>
</evidence>
<dbReference type="GO" id="GO:0031119">
    <property type="term" value="P:tRNA pseudouridine synthesis"/>
    <property type="evidence" value="ECO:0007669"/>
    <property type="project" value="TreeGrafter"/>
</dbReference>
<reference evidence="6 7" key="1">
    <citation type="submission" date="2019-02" db="EMBL/GenBank/DDBJ databases">
        <title>Genome sequencing of the rare red list fungi Antrodiella citrinella (Flaviporus citrinellus).</title>
        <authorList>
            <person name="Buettner E."/>
            <person name="Kellner H."/>
        </authorList>
    </citation>
    <scope>NUCLEOTIDE SEQUENCE [LARGE SCALE GENOMIC DNA]</scope>
    <source>
        <strain evidence="6 7">DSM 108506</strain>
    </source>
</reference>